<gene>
    <name evidence="8" type="primary">IL22RA2</name>
</gene>
<dbReference type="STRING" id="29139.ENSVURP00010004383"/>
<feature type="domain" description="Fibronectin type-III" evidence="6">
    <location>
        <begin position="24"/>
        <end position="113"/>
    </location>
</feature>
<accession>A0A4X2JXI0</accession>
<dbReference type="Gene3D" id="2.60.40.10">
    <property type="entry name" value="Immunoglobulins"/>
    <property type="match status" value="2"/>
</dbReference>
<dbReference type="RefSeq" id="XP_027706403.1">
    <property type="nucleotide sequence ID" value="XM_027850602.1"/>
</dbReference>
<comment type="similarity">
    <text evidence="1">Belongs to the type II cytokine receptor family.</text>
</comment>
<dbReference type="InterPro" id="IPR050650">
    <property type="entry name" value="Type-II_Cytokine-TF_Rcpt"/>
</dbReference>
<sequence>MMLKHCFISFLINFWIYGGGSLPVQESQTPLRVEFRSFNLQSILHWHPGSASTPNNTVYFVQYKIYGEKEWTNKEECWGIYELSCDLTNETSDVQEPYYGRVKAASAGIHGNWNMTKRFIPWWETKIGPLSISVKQNNKSIQLTLHAPDSPYKRKKGGNISIQNYYELVYRVFITNNSLDMQKVYEGTNDKVEVDMMPGSNNCVVAEIYLPELDRSSMSTEICTFMAPEK</sequence>
<protein>
    <submittedName>
        <fullName evidence="8">Interleukin 22 receptor subunit alpha 2</fullName>
    </submittedName>
</protein>
<keyword evidence="2 5" id="KW-0732">Signal</keyword>
<dbReference type="AlphaFoldDB" id="A0A4X2JXI0"/>
<feature type="domain" description="Interferon/interleukin receptor" evidence="7">
    <location>
        <begin position="125"/>
        <end position="224"/>
    </location>
</feature>
<evidence type="ECO:0000256" key="5">
    <source>
        <dbReference type="SAM" id="SignalP"/>
    </source>
</evidence>
<evidence type="ECO:0000259" key="7">
    <source>
        <dbReference type="Pfam" id="PF09294"/>
    </source>
</evidence>
<dbReference type="CTD" id="116379"/>
<evidence type="ECO:0000256" key="1">
    <source>
        <dbReference type="ARBA" id="ARBA00005399"/>
    </source>
</evidence>
<evidence type="ECO:0000256" key="4">
    <source>
        <dbReference type="ARBA" id="ARBA00023170"/>
    </source>
</evidence>
<dbReference type="OrthoDB" id="10007376at2759"/>
<evidence type="ECO:0000259" key="6">
    <source>
        <dbReference type="Pfam" id="PF01108"/>
    </source>
</evidence>
<dbReference type="InterPro" id="IPR036116">
    <property type="entry name" value="FN3_sf"/>
</dbReference>
<feature type="signal peptide" evidence="5">
    <location>
        <begin position="1"/>
        <end position="21"/>
    </location>
</feature>
<dbReference type="PANTHER" id="PTHR20859">
    <property type="entry name" value="INTERFERON/INTERLEUKIN RECEPTOR"/>
    <property type="match status" value="1"/>
</dbReference>
<reference evidence="9" key="1">
    <citation type="submission" date="2018-12" db="EMBL/GenBank/DDBJ databases">
        <authorList>
            <person name="Yazar S."/>
        </authorList>
    </citation>
    <scope>NUCLEOTIDE SEQUENCE [LARGE SCALE GENOMIC DNA]</scope>
</reference>
<dbReference type="GO" id="GO:0005886">
    <property type="term" value="C:plasma membrane"/>
    <property type="evidence" value="ECO:0007669"/>
    <property type="project" value="TreeGrafter"/>
</dbReference>
<dbReference type="Proteomes" id="UP000314987">
    <property type="component" value="Unassembled WGS sequence"/>
</dbReference>
<reference evidence="8" key="2">
    <citation type="submission" date="2025-08" db="UniProtKB">
        <authorList>
            <consortium name="Ensembl"/>
        </authorList>
    </citation>
    <scope>IDENTIFICATION</scope>
</reference>
<organism evidence="8 9">
    <name type="scientific">Vombatus ursinus</name>
    <name type="common">Common wombat</name>
    <dbReference type="NCBI Taxonomy" id="29139"/>
    <lineage>
        <taxon>Eukaryota</taxon>
        <taxon>Metazoa</taxon>
        <taxon>Chordata</taxon>
        <taxon>Craniata</taxon>
        <taxon>Vertebrata</taxon>
        <taxon>Euteleostomi</taxon>
        <taxon>Mammalia</taxon>
        <taxon>Metatheria</taxon>
        <taxon>Diprotodontia</taxon>
        <taxon>Vombatidae</taxon>
        <taxon>Vombatus</taxon>
    </lineage>
</organism>
<dbReference type="GeneTree" id="ENSGT00940000161124"/>
<dbReference type="InterPro" id="IPR015373">
    <property type="entry name" value="Interferon/interleukin_rcp_dom"/>
</dbReference>
<dbReference type="InterPro" id="IPR013783">
    <property type="entry name" value="Ig-like_fold"/>
</dbReference>
<dbReference type="GO" id="GO:0004896">
    <property type="term" value="F:cytokine receptor activity"/>
    <property type="evidence" value="ECO:0007669"/>
    <property type="project" value="TreeGrafter"/>
</dbReference>
<dbReference type="GeneID" id="114034810"/>
<evidence type="ECO:0000256" key="3">
    <source>
        <dbReference type="ARBA" id="ARBA00023157"/>
    </source>
</evidence>
<name>A0A4X2JXI0_VOMUR</name>
<dbReference type="OMA" id="SMENYYE"/>
<feature type="chain" id="PRO_5021461408" evidence="5">
    <location>
        <begin position="22"/>
        <end position="230"/>
    </location>
</feature>
<reference evidence="8" key="3">
    <citation type="submission" date="2025-09" db="UniProtKB">
        <authorList>
            <consortium name="Ensembl"/>
        </authorList>
    </citation>
    <scope>IDENTIFICATION</scope>
</reference>
<evidence type="ECO:0000256" key="2">
    <source>
        <dbReference type="ARBA" id="ARBA00022729"/>
    </source>
</evidence>
<keyword evidence="4" id="KW-0675">Receptor</keyword>
<dbReference type="FunFam" id="2.60.40.10:FF:000348">
    <property type="entry name" value="Interleukin 20 receptor subunit alpha"/>
    <property type="match status" value="1"/>
</dbReference>
<keyword evidence="9" id="KW-1185">Reference proteome</keyword>
<dbReference type="SUPFAM" id="SSF49265">
    <property type="entry name" value="Fibronectin type III"/>
    <property type="match status" value="2"/>
</dbReference>
<dbReference type="InterPro" id="IPR003961">
    <property type="entry name" value="FN3_dom"/>
</dbReference>
<evidence type="ECO:0000313" key="8">
    <source>
        <dbReference type="Ensembl" id="ENSVURP00010004383.1"/>
    </source>
</evidence>
<evidence type="ECO:0000313" key="9">
    <source>
        <dbReference type="Proteomes" id="UP000314987"/>
    </source>
</evidence>
<keyword evidence="3" id="KW-1015">Disulfide bond</keyword>
<dbReference type="Ensembl" id="ENSVURT00010004983.1">
    <property type="protein sequence ID" value="ENSVURP00010004383.1"/>
    <property type="gene ID" value="ENSVURG00010003502.1"/>
</dbReference>
<dbReference type="Pfam" id="PF01108">
    <property type="entry name" value="Tissue_fac"/>
    <property type="match status" value="1"/>
</dbReference>
<dbReference type="PANTHER" id="PTHR20859:SF51">
    <property type="entry name" value="INTERLEUKIN-22 RECEPTOR SUBUNIT ALPHA-2"/>
    <property type="match status" value="1"/>
</dbReference>
<proteinExistence type="inferred from homology"/>
<dbReference type="Pfam" id="PF09294">
    <property type="entry name" value="Interfer-bind"/>
    <property type="match status" value="1"/>
</dbReference>